<protein>
    <submittedName>
        <fullName evidence="2">Parallel beta-helix repeat protein</fullName>
    </submittedName>
</protein>
<evidence type="ECO:0000313" key="2">
    <source>
        <dbReference type="EMBL" id="MBB4661673.1"/>
    </source>
</evidence>
<sequence length="344" mass="36392">MIAALVAIASGRADAPGTLPERPPFVGAAAIARSGAAGAAACDRTLTVRAARRLARMRSTHGGRAVERFVNAMRPGQTACLRRGIYRGDVAIWRSGVTLRSWPGERVRIVGRIWIKRRARDVELHALELDGRNRARLPSPTVNGDGARFVGVDVTTRNAGICFIIGSTRYGRAVGTAIEGSRIHHCGRLPARNTEHGIYVAEADDTLIAGNVIHDNADRGIQLYPNAQRTVIERNVIDRNGQGIIFSGADGHASSGNVVRNNVISNARIRADVESWYPAGNPRGVGNVVVRNCVFGGRTGTIDLSGGGFVAIDNVVADPGYADPAAGDYRLAPTSPCAPVLAGS</sequence>
<dbReference type="AlphaFoldDB" id="A0A840IBR8"/>
<dbReference type="SMART" id="SM00710">
    <property type="entry name" value="PbH1"/>
    <property type="match status" value="5"/>
</dbReference>
<dbReference type="SUPFAM" id="SSF51126">
    <property type="entry name" value="Pectin lyase-like"/>
    <property type="match status" value="1"/>
</dbReference>
<dbReference type="Gene3D" id="2.160.20.10">
    <property type="entry name" value="Single-stranded right-handed beta-helix, Pectin lyase-like"/>
    <property type="match status" value="1"/>
</dbReference>
<feature type="domain" description="Right handed beta helix" evidence="1">
    <location>
        <begin position="143"/>
        <end position="314"/>
    </location>
</feature>
<comment type="caution">
    <text evidence="2">The sequence shown here is derived from an EMBL/GenBank/DDBJ whole genome shotgun (WGS) entry which is preliminary data.</text>
</comment>
<dbReference type="Proteomes" id="UP000585272">
    <property type="component" value="Unassembled WGS sequence"/>
</dbReference>
<name>A0A840IBR8_9ACTN</name>
<dbReference type="InterPro" id="IPR011050">
    <property type="entry name" value="Pectin_lyase_fold/virulence"/>
</dbReference>
<proteinExistence type="predicted"/>
<organism evidence="2 3">
    <name type="scientific">Conexibacter arvalis</name>
    <dbReference type="NCBI Taxonomy" id="912552"/>
    <lineage>
        <taxon>Bacteria</taxon>
        <taxon>Bacillati</taxon>
        <taxon>Actinomycetota</taxon>
        <taxon>Thermoleophilia</taxon>
        <taxon>Solirubrobacterales</taxon>
        <taxon>Conexibacteraceae</taxon>
        <taxon>Conexibacter</taxon>
    </lineage>
</organism>
<dbReference type="InterPro" id="IPR006626">
    <property type="entry name" value="PbH1"/>
</dbReference>
<dbReference type="EMBL" id="JACHNU010000001">
    <property type="protein sequence ID" value="MBB4661673.1"/>
    <property type="molecule type" value="Genomic_DNA"/>
</dbReference>
<dbReference type="RefSeq" id="WP_183340027.1">
    <property type="nucleotide sequence ID" value="NZ_JACHNU010000001.1"/>
</dbReference>
<evidence type="ECO:0000259" key="1">
    <source>
        <dbReference type="Pfam" id="PF13229"/>
    </source>
</evidence>
<accession>A0A840IBR8</accession>
<keyword evidence="3" id="KW-1185">Reference proteome</keyword>
<gene>
    <name evidence="2" type="ORF">BDZ31_001246</name>
</gene>
<dbReference type="InterPro" id="IPR039448">
    <property type="entry name" value="Beta_helix"/>
</dbReference>
<dbReference type="Pfam" id="PF13229">
    <property type="entry name" value="Beta_helix"/>
    <property type="match status" value="1"/>
</dbReference>
<evidence type="ECO:0000313" key="3">
    <source>
        <dbReference type="Proteomes" id="UP000585272"/>
    </source>
</evidence>
<reference evidence="2 3" key="1">
    <citation type="submission" date="2020-08" db="EMBL/GenBank/DDBJ databases">
        <title>Genomic Encyclopedia of Archaeal and Bacterial Type Strains, Phase II (KMG-II): from individual species to whole genera.</title>
        <authorList>
            <person name="Goeker M."/>
        </authorList>
    </citation>
    <scope>NUCLEOTIDE SEQUENCE [LARGE SCALE GENOMIC DNA]</scope>
    <source>
        <strain evidence="2 3">DSM 23288</strain>
    </source>
</reference>
<dbReference type="InterPro" id="IPR012334">
    <property type="entry name" value="Pectin_lyas_fold"/>
</dbReference>